<dbReference type="CDD" id="cd19357">
    <property type="entry name" value="TenA_E_At3g16990-like"/>
    <property type="match status" value="1"/>
</dbReference>
<dbReference type="EMBL" id="JANBVN010000029">
    <property type="protein sequence ID" value="KAJ9160901.1"/>
    <property type="molecule type" value="Genomic_DNA"/>
</dbReference>
<dbReference type="PANTHER" id="PTHR41813">
    <property type="entry name" value="REGULATOR PAB1642, PUTATIVE (AFU_ORTHOLOGUE AFUA_3G11955)-RELATED"/>
    <property type="match status" value="1"/>
</dbReference>
<feature type="region of interest" description="Disordered" evidence="1">
    <location>
        <begin position="1"/>
        <end position="25"/>
    </location>
</feature>
<gene>
    <name evidence="2" type="ORF">NKR19_g2791</name>
</gene>
<feature type="compositionally biased region" description="Low complexity" evidence="1">
    <location>
        <begin position="14"/>
        <end position="25"/>
    </location>
</feature>
<dbReference type="PANTHER" id="PTHR41813:SF2">
    <property type="entry name" value="REGULATOR PAB1642, PUTATIVE (AFU_ORTHOLOGUE AFUA_3G11955)-RELATED"/>
    <property type="match status" value="1"/>
</dbReference>
<evidence type="ECO:0000256" key="1">
    <source>
        <dbReference type="SAM" id="MobiDB-lite"/>
    </source>
</evidence>
<keyword evidence="3" id="KW-1185">Reference proteome</keyword>
<evidence type="ECO:0000313" key="3">
    <source>
        <dbReference type="Proteomes" id="UP001174691"/>
    </source>
</evidence>
<protein>
    <submittedName>
        <fullName evidence="2">Heme oxygenase-like protein</fullName>
    </submittedName>
</protein>
<dbReference type="Proteomes" id="UP001174691">
    <property type="component" value="Unassembled WGS sequence"/>
</dbReference>
<dbReference type="SUPFAM" id="SSF48613">
    <property type="entry name" value="Heme oxygenase-like"/>
    <property type="match status" value="1"/>
</dbReference>
<organism evidence="2 3">
    <name type="scientific">Coniochaeta hoffmannii</name>
    <dbReference type="NCBI Taxonomy" id="91930"/>
    <lineage>
        <taxon>Eukaryota</taxon>
        <taxon>Fungi</taxon>
        <taxon>Dikarya</taxon>
        <taxon>Ascomycota</taxon>
        <taxon>Pezizomycotina</taxon>
        <taxon>Sordariomycetes</taxon>
        <taxon>Sordariomycetidae</taxon>
        <taxon>Coniochaetales</taxon>
        <taxon>Coniochaetaceae</taxon>
        <taxon>Coniochaeta</taxon>
    </lineage>
</organism>
<evidence type="ECO:0000313" key="2">
    <source>
        <dbReference type="EMBL" id="KAJ9160901.1"/>
    </source>
</evidence>
<dbReference type="InterPro" id="IPR053261">
    <property type="entry name" value="Polyketide-peptide_reg"/>
</dbReference>
<comment type="caution">
    <text evidence="2">The sequence shown here is derived from an EMBL/GenBank/DDBJ whole genome shotgun (WGS) entry which is preliminary data.</text>
</comment>
<accession>A0AA38S9W1</accession>
<dbReference type="InterPro" id="IPR016084">
    <property type="entry name" value="Haem_Oase-like_multi-hlx"/>
</dbReference>
<sequence>MQHLFNKIRGGARPQQDPQDPHSQPKLSLTEHLLHLDPDAYRSATQPPFLRLAAEGRLPKPLLGRWLASERLYFHSYIRAAGKLLSSLDLPRGVGKSDDDAVVKVVDWVIEDLVRIREEERRILDVAGRYGIRLEGEEVVSGPGVGPGPVEPRPASFGGRGGRLAVMEGVSDSVAAPAAIGVRAISQPNEPTVLPWLEAAVMFWGTERFFVDAWGWAKAQQPVSGDDDDEARDDADGGALRREFIPIWSGEGFKEFVARLQVVIDEDVTKEIERGGKDVREEVLRRTEGKWKSLVAGSESFWMNVDEHVENR</sequence>
<proteinExistence type="predicted"/>
<dbReference type="AlphaFoldDB" id="A0AA38S9W1"/>
<dbReference type="Gene3D" id="1.20.910.10">
    <property type="entry name" value="Heme oxygenase-like"/>
    <property type="match status" value="1"/>
</dbReference>
<reference evidence="2" key="1">
    <citation type="submission" date="2022-07" db="EMBL/GenBank/DDBJ databases">
        <title>Fungi with potential for degradation of polypropylene.</title>
        <authorList>
            <person name="Gostincar C."/>
        </authorList>
    </citation>
    <scope>NUCLEOTIDE SEQUENCE</scope>
    <source>
        <strain evidence="2">EXF-13287</strain>
    </source>
</reference>
<name>A0AA38S9W1_9PEZI</name>